<dbReference type="GO" id="GO:0005524">
    <property type="term" value="F:ATP binding"/>
    <property type="evidence" value="ECO:0007669"/>
    <property type="project" value="UniProtKB-KW"/>
</dbReference>
<accession>A0A150GXK9</accession>
<dbReference type="PANTHER" id="PTHR45633">
    <property type="entry name" value="60 KDA HEAT SHOCK PROTEIN, MITOCHONDRIAL"/>
    <property type="match status" value="1"/>
</dbReference>
<dbReference type="AlphaFoldDB" id="A0A150GXK9"/>
<evidence type="ECO:0000313" key="9">
    <source>
        <dbReference type="Proteomes" id="UP000075714"/>
    </source>
</evidence>
<comment type="caution">
    <text evidence="8">The sequence shown here is derived from an EMBL/GenBank/DDBJ whole genome shotgun (WGS) entry which is preliminary data.</text>
</comment>
<dbReference type="SUPFAM" id="SSF48592">
    <property type="entry name" value="GroEL equatorial domain-like"/>
    <property type="match status" value="1"/>
</dbReference>
<dbReference type="PROSITE" id="PS00296">
    <property type="entry name" value="CHAPERONINS_CPN60"/>
    <property type="match status" value="1"/>
</dbReference>
<gene>
    <name evidence="8" type="ORF">GPECTOR_4g619</name>
</gene>
<dbReference type="InterPro" id="IPR018370">
    <property type="entry name" value="Chaperonin_Cpn60_CS"/>
</dbReference>
<reference evidence="9" key="1">
    <citation type="journal article" date="2016" name="Nat. Commun.">
        <title>The Gonium pectorale genome demonstrates co-option of cell cycle regulation during the evolution of multicellularity.</title>
        <authorList>
            <person name="Hanschen E.R."/>
            <person name="Marriage T.N."/>
            <person name="Ferris P.J."/>
            <person name="Hamaji T."/>
            <person name="Toyoda A."/>
            <person name="Fujiyama A."/>
            <person name="Neme R."/>
            <person name="Noguchi H."/>
            <person name="Minakuchi Y."/>
            <person name="Suzuki M."/>
            <person name="Kawai-Toyooka H."/>
            <person name="Smith D.R."/>
            <person name="Sparks H."/>
            <person name="Anderson J."/>
            <person name="Bakaric R."/>
            <person name="Luria V."/>
            <person name="Karger A."/>
            <person name="Kirschner M.W."/>
            <person name="Durand P.M."/>
            <person name="Michod R.E."/>
            <person name="Nozaki H."/>
            <person name="Olson B.J."/>
        </authorList>
    </citation>
    <scope>NUCLEOTIDE SEQUENCE [LARGE SCALE GENOMIC DNA]</scope>
    <source>
        <strain evidence="9">NIES-2863</strain>
    </source>
</reference>
<dbReference type="PRINTS" id="PR00298">
    <property type="entry name" value="CHAPERONIN60"/>
</dbReference>
<dbReference type="InterPro" id="IPR027413">
    <property type="entry name" value="GROEL-like_equatorial_sf"/>
</dbReference>
<evidence type="ECO:0000256" key="7">
    <source>
        <dbReference type="RuleBase" id="RU000418"/>
    </source>
</evidence>
<dbReference type="Gene3D" id="3.30.260.10">
    <property type="entry name" value="TCP-1-like chaperonin intermediate domain"/>
    <property type="match status" value="1"/>
</dbReference>
<dbReference type="Gene3D" id="1.10.560.10">
    <property type="entry name" value="GroEL-like equatorial domain"/>
    <property type="match status" value="2"/>
</dbReference>
<dbReference type="NCBIfam" id="NF000592">
    <property type="entry name" value="PRK00013.1"/>
    <property type="match status" value="1"/>
</dbReference>
<dbReference type="Proteomes" id="UP000075714">
    <property type="component" value="Unassembled WGS sequence"/>
</dbReference>
<dbReference type="InterPro" id="IPR001844">
    <property type="entry name" value="Cpn60/GroEL"/>
</dbReference>
<dbReference type="NCBIfam" id="NF009487">
    <property type="entry name" value="PRK12849.1"/>
    <property type="match status" value="1"/>
</dbReference>
<dbReference type="OrthoDB" id="1733909at2759"/>
<evidence type="ECO:0000256" key="2">
    <source>
        <dbReference type="ARBA" id="ARBA00022741"/>
    </source>
</evidence>
<protein>
    <submittedName>
        <fullName evidence="8">Uncharacterized protein</fullName>
    </submittedName>
</protein>
<dbReference type="InterPro" id="IPR002423">
    <property type="entry name" value="Cpn60/GroEL/TCP-1"/>
</dbReference>
<dbReference type="InterPro" id="IPR027409">
    <property type="entry name" value="GroEL-like_apical_dom_sf"/>
</dbReference>
<dbReference type="InterPro" id="IPR027410">
    <property type="entry name" value="TCP-1-like_intermed_sf"/>
</dbReference>
<dbReference type="STRING" id="33097.A0A150GXK9"/>
<keyword evidence="9" id="KW-1185">Reference proteome</keyword>
<comment type="function">
    <text evidence="5">This protein binds RuBisCO small and large subunits and is implicated in the assembly of the enzyme oligomer.</text>
</comment>
<evidence type="ECO:0000256" key="1">
    <source>
        <dbReference type="ARBA" id="ARBA00006607"/>
    </source>
</evidence>
<dbReference type="Gene3D" id="3.50.7.10">
    <property type="entry name" value="GroEL"/>
    <property type="match status" value="1"/>
</dbReference>
<evidence type="ECO:0000256" key="6">
    <source>
        <dbReference type="ARBA" id="ARBA00062746"/>
    </source>
</evidence>
<dbReference type="Pfam" id="PF00118">
    <property type="entry name" value="Cpn60_TCP1"/>
    <property type="match status" value="1"/>
</dbReference>
<organism evidence="8 9">
    <name type="scientific">Gonium pectorale</name>
    <name type="common">Green alga</name>
    <dbReference type="NCBI Taxonomy" id="33097"/>
    <lineage>
        <taxon>Eukaryota</taxon>
        <taxon>Viridiplantae</taxon>
        <taxon>Chlorophyta</taxon>
        <taxon>core chlorophytes</taxon>
        <taxon>Chlorophyceae</taxon>
        <taxon>CS clade</taxon>
        <taxon>Chlamydomonadales</taxon>
        <taxon>Volvocaceae</taxon>
        <taxon>Gonium</taxon>
    </lineage>
</organism>
<comment type="subunit">
    <text evidence="6">Oligomer of probably six alpha and six beta subunits.</text>
</comment>
<evidence type="ECO:0000256" key="3">
    <source>
        <dbReference type="ARBA" id="ARBA00022840"/>
    </source>
</evidence>
<keyword evidence="2" id="KW-0547">Nucleotide-binding</keyword>
<keyword evidence="4" id="KW-0143">Chaperone</keyword>
<dbReference type="SUPFAM" id="SSF52029">
    <property type="entry name" value="GroEL apical domain-like"/>
    <property type="match status" value="1"/>
</dbReference>
<name>A0A150GXK9_GONPE</name>
<dbReference type="EMBL" id="LSYV01000005">
    <property type="protein sequence ID" value="KXZ54554.1"/>
    <property type="molecule type" value="Genomic_DNA"/>
</dbReference>
<proteinExistence type="inferred from homology"/>
<keyword evidence="3" id="KW-0067">ATP-binding</keyword>
<dbReference type="GO" id="GO:0140662">
    <property type="term" value="F:ATP-dependent protein folding chaperone"/>
    <property type="evidence" value="ECO:0007669"/>
    <property type="project" value="InterPro"/>
</dbReference>
<sequence>MHSFGKALLGSNGRRGQHHAAFLQAVRFYAAKEVRFGIECRDKVLAGVNKLADAVQVTLGPKKTMKVELENPLVLICEKRISGLASLLPVLEKVVQVQRPLLIIAEDVESEALATLIVNKLRAGLKVCAVKAPGFGDNRKANLQDIAVLTGGEVISEELGHKVENVDVRSLGQAKRITVTKDDTIVLHGGGSKEDIAARCEMIRSAMDTTTSDYDREKLQERLAKLSGGVAVIKIGGASEVEVGEKKDRVVDALNATKAAVEEGIVPGGGAALLHASKTLDDVRAKLTNFDQQIGVGIIQTALRVPMKTIASNAGVEGAVIVGKVVEMADPAFGYNAATGEYMDMVKGGIIDPLKVVRTALVDAASVSSLITTSEAVIVEAPEDKKPAAGYPPAPDMY</sequence>
<dbReference type="FunFam" id="3.50.7.10:FF:000001">
    <property type="entry name" value="60 kDa chaperonin"/>
    <property type="match status" value="1"/>
</dbReference>
<evidence type="ECO:0000256" key="4">
    <source>
        <dbReference type="ARBA" id="ARBA00023186"/>
    </source>
</evidence>
<dbReference type="GO" id="GO:0042026">
    <property type="term" value="P:protein refolding"/>
    <property type="evidence" value="ECO:0007669"/>
    <property type="project" value="InterPro"/>
</dbReference>
<evidence type="ECO:0000313" key="8">
    <source>
        <dbReference type="EMBL" id="KXZ54554.1"/>
    </source>
</evidence>
<comment type="similarity">
    <text evidence="1 7">Belongs to the chaperonin (HSP60) family.</text>
</comment>
<evidence type="ECO:0000256" key="5">
    <source>
        <dbReference type="ARBA" id="ARBA00058559"/>
    </source>
</evidence>